<keyword evidence="7 8" id="KW-0472">Membrane</keyword>
<organism evidence="9 10">
    <name type="scientific">Acholeplasma brassicae</name>
    <dbReference type="NCBI Taxonomy" id="61635"/>
    <lineage>
        <taxon>Bacteria</taxon>
        <taxon>Bacillati</taxon>
        <taxon>Mycoplasmatota</taxon>
        <taxon>Mollicutes</taxon>
        <taxon>Acholeplasmatales</taxon>
        <taxon>Acholeplasmataceae</taxon>
        <taxon>Acholeplasma</taxon>
    </lineage>
</organism>
<feature type="transmembrane region" description="Helical" evidence="8">
    <location>
        <begin position="223"/>
        <end position="253"/>
    </location>
</feature>
<dbReference type="EMBL" id="FO681348">
    <property type="protein sequence ID" value="CCV66255.1"/>
    <property type="molecule type" value="Genomic_DNA"/>
</dbReference>
<feature type="transmembrane region" description="Helical" evidence="8">
    <location>
        <begin position="183"/>
        <end position="203"/>
    </location>
</feature>
<name>U4KPG5_9MOLU</name>
<feature type="transmembrane region" description="Helical" evidence="8">
    <location>
        <begin position="292"/>
        <end position="311"/>
    </location>
</feature>
<dbReference type="InterPro" id="IPR037294">
    <property type="entry name" value="ABC_BtuC-like"/>
</dbReference>
<feature type="transmembrane region" description="Helical" evidence="8">
    <location>
        <begin position="46"/>
        <end position="67"/>
    </location>
</feature>
<dbReference type="GO" id="GO:0022857">
    <property type="term" value="F:transmembrane transporter activity"/>
    <property type="evidence" value="ECO:0007669"/>
    <property type="project" value="InterPro"/>
</dbReference>
<protein>
    <submittedName>
        <fullName evidence="9">Iron chelate uptake ABC transporter, FeCT family, permease protein</fullName>
    </submittedName>
</protein>
<sequence>MKKRVMLVIAFVILTILSLATGVVDVNIKDLLSLDQRAWFIVFNSRLPRTVAIILTATSMSVSGLIMQTISKNKFVSPSVVGITDSAQLGILIAFVFFGSLSLTFKMVFAFLFAVLGAFVFMSILSRIKFKNAIYVPLVGMMFAGIIGSIVSFIAYQFNLTQFIQTFGVGSFSSIVSGNYELLYVVIVPLMIGFIYMVQFNIIGVGEDFAKNLGVNYQKTLMVGLVVISLITASTYVVVGSIPFIGLVVPNLISLYYGDNLKKTIFDVSLFGSVFVLFADIFSRLIIYPYEIPISLTMGVIGSVVFLFLIYRRVNHA</sequence>
<comment type="similarity">
    <text evidence="2">Belongs to the binding-protein-dependent transport system permease family. FecCD subfamily.</text>
</comment>
<keyword evidence="6 8" id="KW-1133">Transmembrane helix</keyword>
<dbReference type="KEGG" id="abra:BN85312340"/>
<keyword evidence="3" id="KW-0813">Transport</keyword>
<feature type="transmembrane region" description="Helical" evidence="8">
    <location>
        <begin position="133"/>
        <end position="154"/>
    </location>
</feature>
<feature type="transmembrane region" description="Helical" evidence="8">
    <location>
        <begin position="265"/>
        <end position="286"/>
    </location>
</feature>
<evidence type="ECO:0000256" key="8">
    <source>
        <dbReference type="SAM" id="Phobius"/>
    </source>
</evidence>
<evidence type="ECO:0000256" key="3">
    <source>
        <dbReference type="ARBA" id="ARBA00022448"/>
    </source>
</evidence>
<dbReference type="InterPro" id="IPR000522">
    <property type="entry name" value="ABC_transptr_permease_BtuC"/>
</dbReference>
<evidence type="ECO:0000256" key="5">
    <source>
        <dbReference type="ARBA" id="ARBA00022692"/>
    </source>
</evidence>
<dbReference type="HOGENOM" id="CLU_013016_3_0_14"/>
<evidence type="ECO:0000313" key="10">
    <source>
        <dbReference type="Proteomes" id="UP000032737"/>
    </source>
</evidence>
<dbReference type="GO" id="GO:0005886">
    <property type="term" value="C:plasma membrane"/>
    <property type="evidence" value="ECO:0007669"/>
    <property type="project" value="UniProtKB-SubCell"/>
</dbReference>
<dbReference type="OrthoDB" id="9811975at2"/>
<evidence type="ECO:0000256" key="1">
    <source>
        <dbReference type="ARBA" id="ARBA00004651"/>
    </source>
</evidence>
<gene>
    <name evidence="9" type="ORF">BN85312340</name>
</gene>
<dbReference type="CDD" id="cd06550">
    <property type="entry name" value="TM_ABC_iron-siderophores_like"/>
    <property type="match status" value="1"/>
</dbReference>
<accession>U4KPG5</accession>
<dbReference type="Gene3D" id="1.10.3470.10">
    <property type="entry name" value="ABC transporter involved in vitamin B12 uptake, BtuC"/>
    <property type="match status" value="1"/>
</dbReference>
<dbReference type="RefSeq" id="WP_030005115.1">
    <property type="nucleotide sequence ID" value="NC_022549.1"/>
</dbReference>
<keyword evidence="4" id="KW-1003">Cell membrane</keyword>
<dbReference type="Pfam" id="PF01032">
    <property type="entry name" value="FecCD"/>
    <property type="match status" value="1"/>
</dbReference>
<evidence type="ECO:0000256" key="4">
    <source>
        <dbReference type="ARBA" id="ARBA00022475"/>
    </source>
</evidence>
<dbReference type="AlphaFoldDB" id="U4KPG5"/>
<comment type="subcellular location">
    <subcellularLocation>
        <location evidence="1">Cell membrane</location>
        <topology evidence="1">Multi-pass membrane protein</topology>
    </subcellularLocation>
</comment>
<feature type="transmembrane region" description="Helical" evidence="8">
    <location>
        <begin position="107"/>
        <end position="126"/>
    </location>
</feature>
<dbReference type="Proteomes" id="UP000032737">
    <property type="component" value="Chromosome"/>
</dbReference>
<evidence type="ECO:0000256" key="2">
    <source>
        <dbReference type="ARBA" id="ARBA00007935"/>
    </source>
</evidence>
<feature type="transmembrane region" description="Helical" evidence="8">
    <location>
        <begin position="79"/>
        <end position="101"/>
    </location>
</feature>
<dbReference type="PANTHER" id="PTHR30472">
    <property type="entry name" value="FERRIC ENTEROBACTIN TRANSPORT SYSTEM PERMEASE PROTEIN"/>
    <property type="match status" value="1"/>
</dbReference>
<evidence type="ECO:0000313" key="9">
    <source>
        <dbReference type="EMBL" id="CCV66255.1"/>
    </source>
</evidence>
<reference evidence="9 10" key="1">
    <citation type="journal article" date="2013" name="J. Mol. Microbiol. Biotechnol.">
        <title>Analysis of the Complete Genomes of Acholeplasma brassicae , A. palmae and A. laidlawii and Their Comparison to the Obligate Parasites from ' Candidatus Phytoplasma'.</title>
        <authorList>
            <person name="Kube M."/>
            <person name="Siewert C."/>
            <person name="Migdoll A.M."/>
            <person name="Duduk B."/>
            <person name="Holz S."/>
            <person name="Rabus R."/>
            <person name="Seemuller E."/>
            <person name="Mitrovic J."/>
            <person name="Muller I."/>
            <person name="Buttner C."/>
            <person name="Reinhardt R."/>
        </authorList>
    </citation>
    <scope>NUCLEOTIDE SEQUENCE [LARGE SCALE GENOMIC DNA]</scope>
    <source>
        <strain evidence="10">0502</strain>
    </source>
</reference>
<dbReference type="STRING" id="61635.BN85312340"/>
<keyword evidence="5 8" id="KW-0812">Transmembrane</keyword>
<dbReference type="GO" id="GO:0033214">
    <property type="term" value="P:siderophore-iron import into cell"/>
    <property type="evidence" value="ECO:0007669"/>
    <property type="project" value="TreeGrafter"/>
</dbReference>
<proteinExistence type="inferred from homology"/>
<evidence type="ECO:0000256" key="7">
    <source>
        <dbReference type="ARBA" id="ARBA00023136"/>
    </source>
</evidence>
<evidence type="ECO:0000256" key="6">
    <source>
        <dbReference type="ARBA" id="ARBA00022989"/>
    </source>
</evidence>
<keyword evidence="10" id="KW-1185">Reference proteome</keyword>
<dbReference type="SUPFAM" id="SSF81345">
    <property type="entry name" value="ABC transporter involved in vitamin B12 uptake, BtuC"/>
    <property type="match status" value="1"/>
</dbReference>
<dbReference type="PANTHER" id="PTHR30472:SF27">
    <property type="entry name" value="PETROBACTIN IMPORT SYSTEM PERMEASE PROTEIN YCLN"/>
    <property type="match status" value="1"/>
</dbReference>